<dbReference type="PANTHER" id="PTHR11410">
    <property type="entry name" value="ATP SYNTHASE SUBUNIT A"/>
    <property type="match status" value="1"/>
</dbReference>
<evidence type="ECO:0000256" key="7">
    <source>
        <dbReference type="ARBA" id="ARBA00022692"/>
    </source>
</evidence>
<evidence type="ECO:0000256" key="2">
    <source>
        <dbReference type="ARBA" id="ARBA00004141"/>
    </source>
</evidence>
<evidence type="ECO:0000313" key="15">
    <source>
        <dbReference type="EMBL" id="ARX96683.1"/>
    </source>
</evidence>
<dbReference type="PRINTS" id="PR00123">
    <property type="entry name" value="ATPASEA"/>
</dbReference>
<dbReference type="NCBIfam" id="TIGR01131">
    <property type="entry name" value="ATP_synt_6_or_A"/>
    <property type="match status" value="1"/>
</dbReference>
<dbReference type="Pfam" id="PF00119">
    <property type="entry name" value="ATP-synt_A"/>
    <property type="match status" value="1"/>
</dbReference>
<evidence type="ECO:0000256" key="11">
    <source>
        <dbReference type="ARBA" id="ARBA00023136"/>
    </source>
</evidence>
<dbReference type="GeneID" id="88604165"/>
<proteinExistence type="inferred from homology"/>
<evidence type="ECO:0000256" key="14">
    <source>
        <dbReference type="SAM" id="Phobius"/>
    </source>
</evidence>
<name>A0A343DRK9_AMPCP</name>
<feature type="transmembrane region" description="Helical" evidence="14">
    <location>
        <begin position="197"/>
        <end position="219"/>
    </location>
</feature>
<dbReference type="RefSeq" id="YP_011062594.1">
    <property type="nucleotide sequence ID" value="NC_086970.1"/>
</dbReference>
<evidence type="ECO:0000256" key="13">
    <source>
        <dbReference type="RuleBase" id="RU004450"/>
    </source>
</evidence>
<reference evidence="15" key="1">
    <citation type="journal article" date="2018" name="Mol. Phylogenet. Evol.">
        <title>Gene arrangement and sequence of mitochondrial genomes yield insights into the phylogeny and evolution of bees and sphecid wasps (Hymenoptera: Apoidea).</title>
        <authorList>
            <person name="Zheng B.Y."/>
            <person name="Cao L.J."/>
            <person name="Tang P."/>
            <person name="van Achterberg K."/>
            <person name="Hoffmann A.A."/>
            <person name="Chen H.Y."/>
            <person name="Chen X.X."/>
            <person name="Wei S.J."/>
        </authorList>
    </citation>
    <scope>NUCLEOTIDE SEQUENCE</scope>
</reference>
<evidence type="ECO:0000256" key="10">
    <source>
        <dbReference type="ARBA" id="ARBA00023065"/>
    </source>
</evidence>
<keyword evidence="5" id="KW-0813">Transport</keyword>
<evidence type="ECO:0000256" key="5">
    <source>
        <dbReference type="ARBA" id="ARBA00022448"/>
    </source>
</evidence>
<dbReference type="CDD" id="cd00310">
    <property type="entry name" value="ATP-synt_Fo_a_6"/>
    <property type="match status" value="1"/>
</dbReference>
<keyword evidence="10" id="KW-0406">Ion transport</keyword>
<feature type="transmembrane region" description="Helical" evidence="14">
    <location>
        <begin position="164"/>
        <end position="190"/>
    </location>
</feature>
<keyword evidence="6" id="KW-0138">CF(0)</keyword>
<dbReference type="Gene3D" id="1.20.120.220">
    <property type="entry name" value="ATP synthase, F0 complex, subunit A"/>
    <property type="match status" value="1"/>
</dbReference>
<organism evidence="15">
    <name type="scientific">Ampulex compressa</name>
    <name type="common">Emerald cockroach wasp</name>
    <dbReference type="NCBI Taxonomy" id="860918"/>
    <lineage>
        <taxon>Eukaryota</taxon>
        <taxon>Metazoa</taxon>
        <taxon>Ecdysozoa</taxon>
        <taxon>Arthropoda</taxon>
        <taxon>Hexapoda</taxon>
        <taxon>Insecta</taxon>
        <taxon>Pterygota</taxon>
        <taxon>Neoptera</taxon>
        <taxon>Endopterygota</taxon>
        <taxon>Hymenoptera</taxon>
        <taxon>Apocrita</taxon>
        <taxon>Aculeata</taxon>
        <taxon>Apoidea</taxon>
        <taxon>Ampulicidae</taxon>
        <taxon>Ampulicini</taxon>
        <taxon>Ampulex</taxon>
    </lineage>
</organism>
<comment type="subcellular location">
    <subcellularLocation>
        <location evidence="2">Membrane</location>
        <topology evidence="2">Multi-pass membrane protein</topology>
    </subcellularLocation>
    <subcellularLocation>
        <location evidence="13">Mitochondrion inner membrane</location>
        <topology evidence="13">Multi-pass membrane protein</topology>
    </subcellularLocation>
</comment>
<evidence type="ECO:0000256" key="3">
    <source>
        <dbReference type="ARBA" id="ARBA00006810"/>
    </source>
</evidence>
<feature type="transmembrane region" description="Helical" evidence="14">
    <location>
        <begin position="68"/>
        <end position="92"/>
    </location>
</feature>
<keyword evidence="11 14" id="KW-0472">Membrane</keyword>
<dbReference type="CTD" id="4508"/>
<evidence type="ECO:0000256" key="8">
    <source>
        <dbReference type="ARBA" id="ARBA00022781"/>
    </source>
</evidence>
<evidence type="ECO:0000256" key="9">
    <source>
        <dbReference type="ARBA" id="ARBA00022989"/>
    </source>
</evidence>
<keyword evidence="9 14" id="KW-1133">Transmembrane helix</keyword>
<dbReference type="InterPro" id="IPR000568">
    <property type="entry name" value="ATP_synth_F0_asu"/>
</dbReference>
<evidence type="ECO:0000256" key="6">
    <source>
        <dbReference type="ARBA" id="ARBA00022547"/>
    </source>
</evidence>
<geneLocation type="mitochondrion" evidence="15"/>
<dbReference type="InterPro" id="IPR023011">
    <property type="entry name" value="ATP_synth_F0_asu_AS"/>
</dbReference>
<dbReference type="GO" id="GO:0045259">
    <property type="term" value="C:proton-transporting ATP synthase complex"/>
    <property type="evidence" value="ECO:0007669"/>
    <property type="project" value="UniProtKB-KW"/>
</dbReference>
<feature type="transmembrane region" description="Helical" evidence="14">
    <location>
        <begin position="98"/>
        <end position="118"/>
    </location>
</feature>
<dbReference type="GO" id="GO:0046933">
    <property type="term" value="F:proton-transporting ATP synthase activity, rotational mechanism"/>
    <property type="evidence" value="ECO:0007669"/>
    <property type="project" value="TreeGrafter"/>
</dbReference>
<evidence type="ECO:0000256" key="4">
    <source>
        <dbReference type="ARBA" id="ARBA00011648"/>
    </source>
</evidence>
<dbReference type="InterPro" id="IPR035908">
    <property type="entry name" value="F0_ATP_A_sf"/>
</dbReference>
<dbReference type="SUPFAM" id="SSF81336">
    <property type="entry name" value="F1F0 ATP synthase subunit A"/>
    <property type="match status" value="1"/>
</dbReference>
<dbReference type="EMBL" id="KX494110">
    <property type="protein sequence ID" value="ARX96683.1"/>
    <property type="molecule type" value="Genomic_DNA"/>
</dbReference>
<comment type="similarity">
    <text evidence="3">Belongs to the ATPase A chain family.</text>
</comment>
<dbReference type="InterPro" id="IPR045083">
    <property type="entry name" value="ATP_synth_F0_asu_bact/mt"/>
</dbReference>
<comment type="subunit">
    <text evidence="4">F-type ATPases have 2 components, CF(1) - the catalytic core - and CF(0) - the membrane proton channel. CF(1) has five subunits: alpha(3), beta(3), gamma(1), delta(1), epsilon(1). CF(0) has three main subunits: a, b and c.</text>
</comment>
<keyword evidence="8" id="KW-0375">Hydrogen ion transport</keyword>
<keyword evidence="7 14" id="KW-0812">Transmembrane</keyword>
<protein>
    <recommendedName>
        <fullName evidence="13">ATP synthase subunit a</fullName>
    </recommendedName>
</protein>
<dbReference type="PANTHER" id="PTHR11410:SF0">
    <property type="entry name" value="ATP SYNTHASE SUBUNIT A"/>
    <property type="match status" value="1"/>
</dbReference>
<keyword evidence="12" id="KW-0066">ATP synthesis</keyword>
<evidence type="ECO:0000256" key="12">
    <source>
        <dbReference type="ARBA" id="ARBA00023310"/>
    </source>
</evidence>
<evidence type="ECO:0000256" key="1">
    <source>
        <dbReference type="ARBA" id="ARBA00002070"/>
    </source>
</evidence>
<dbReference type="PROSITE" id="PS00449">
    <property type="entry name" value="ATPASE_A"/>
    <property type="match status" value="1"/>
</dbReference>
<comment type="function">
    <text evidence="1">Mitochondrial membrane ATP synthase (F(1)F(0) ATP synthase or Complex V) produces ATP from ADP in the presence of a proton gradient across the membrane which is generated by electron transport complexes of the respiratory chain. F-type ATPases consist of two structural domains, F(1) - containing the extramembraneous catalytic core and F(0) - containing the membrane proton channel, linked together by a central stalk and a peripheral stalk. During catalysis, ATP synthesis in the catalytic domain of F(1) is coupled via a rotary mechanism of the central stalk subunits to proton translocation. Key component of the proton channel; it may play a direct role in the translocation of protons across the membrane.</text>
</comment>
<gene>
    <name evidence="15" type="primary">atp6</name>
</gene>
<feature type="transmembrane region" description="Helical" evidence="14">
    <location>
        <begin position="125"/>
        <end position="144"/>
    </location>
</feature>
<accession>A0A343DRK9</accession>
<keyword evidence="15" id="KW-0496">Mitochondrion</keyword>
<sequence length="225" mass="26300">MIMNIFSVFDPCTSMFWSLNWFVFLLVILVLPNFYWVISSRFHFFFEKLMNLMYDEFKMIIKYSNLSIMYMFVCIFFMFIMVNFIGLFPYIYTLSSQLVFGLSYSLTLWMGSMIFGWMNFMNDMFIHLVPLNTPLGLIIFMVLIETVSNIIRPLTLSVRLVANMVAGHLLLGLLGGVGVYINILGVILLIFVQFFLFILEISVSIIQGYVFSVLVLLYMDDVIFK</sequence>
<feature type="transmembrane region" description="Helical" evidence="14">
    <location>
        <begin position="20"/>
        <end position="38"/>
    </location>
</feature>
<dbReference type="GO" id="GO:0005743">
    <property type="term" value="C:mitochondrial inner membrane"/>
    <property type="evidence" value="ECO:0007669"/>
    <property type="project" value="UniProtKB-SubCell"/>
</dbReference>
<dbReference type="AlphaFoldDB" id="A0A343DRK9"/>